<dbReference type="OrthoDB" id="184835at2759"/>
<gene>
    <name evidence="2" type="ORF">TrCOL_g5229</name>
</gene>
<keyword evidence="1" id="KW-0472">Membrane</keyword>
<keyword evidence="3" id="KW-1185">Reference proteome</keyword>
<name>A0A9W7G4N0_9STRA</name>
<evidence type="ECO:0000256" key="1">
    <source>
        <dbReference type="SAM" id="Phobius"/>
    </source>
</evidence>
<evidence type="ECO:0000313" key="2">
    <source>
        <dbReference type="EMBL" id="GMI32331.1"/>
    </source>
</evidence>
<comment type="caution">
    <text evidence="2">The sequence shown here is derived from an EMBL/GenBank/DDBJ whole genome shotgun (WGS) entry which is preliminary data.</text>
</comment>
<evidence type="ECO:0000313" key="3">
    <source>
        <dbReference type="Proteomes" id="UP001165065"/>
    </source>
</evidence>
<organism evidence="2 3">
    <name type="scientific">Triparma columacea</name>
    <dbReference type="NCBI Taxonomy" id="722753"/>
    <lineage>
        <taxon>Eukaryota</taxon>
        <taxon>Sar</taxon>
        <taxon>Stramenopiles</taxon>
        <taxon>Ochrophyta</taxon>
        <taxon>Bolidophyceae</taxon>
        <taxon>Parmales</taxon>
        <taxon>Triparmaceae</taxon>
        <taxon>Triparma</taxon>
    </lineage>
</organism>
<reference evidence="3" key="1">
    <citation type="journal article" date="2023" name="Commun. Biol.">
        <title>Genome analysis of Parmales, the sister group of diatoms, reveals the evolutionary specialization of diatoms from phago-mixotrophs to photoautotrophs.</title>
        <authorList>
            <person name="Ban H."/>
            <person name="Sato S."/>
            <person name="Yoshikawa S."/>
            <person name="Yamada K."/>
            <person name="Nakamura Y."/>
            <person name="Ichinomiya M."/>
            <person name="Sato N."/>
            <person name="Blanc-Mathieu R."/>
            <person name="Endo H."/>
            <person name="Kuwata A."/>
            <person name="Ogata H."/>
        </authorList>
    </citation>
    <scope>NUCLEOTIDE SEQUENCE [LARGE SCALE GENOMIC DNA]</scope>
</reference>
<dbReference type="EMBL" id="BRYA01000017">
    <property type="protein sequence ID" value="GMI32331.1"/>
    <property type="molecule type" value="Genomic_DNA"/>
</dbReference>
<dbReference type="AlphaFoldDB" id="A0A9W7G4N0"/>
<proteinExistence type="predicted"/>
<accession>A0A9W7G4N0</accession>
<dbReference type="Proteomes" id="UP001165065">
    <property type="component" value="Unassembled WGS sequence"/>
</dbReference>
<keyword evidence="1" id="KW-0812">Transmembrane</keyword>
<feature type="transmembrane region" description="Helical" evidence="1">
    <location>
        <begin position="17"/>
        <end position="36"/>
    </location>
</feature>
<keyword evidence="1" id="KW-1133">Transmembrane helix</keyword>
<sequence length="204" mass="22554">MAFGEVKLFHVSESKPIHLNAALPIILTIAFLIYLAKTMHYGNKIRTQARKERDYFNLVSASTYRCVKPQVLGSMVVFSVTVVRRDGITDRILTVTDDVVRVELKQGVVGRSDVEGADRDVVKKKALLDRGRDGSERLRSLIDSILNSDGRGIFKVKVFQGSKGGPTGLAVGVEGIGWGEELAREVGRRMEEVEVSFEHAPPVM</sequence>
<protein>
    <submittedName>
        <fullName evidence="2">Uncharacterized protein</fullName>
    </submittedName>
</protein>